<keyword evidence="2" id="KW-0175">Coiled coil</keyword>
<dbReference type="STRING" id="411467.BACCAP_03679"/>
<dbReference type="eggNOG" id="COG1476">
    <property type="taxonomic scope" value="Bacteria"/>
</dbReference>
<evidence type="ECO:0000256" key="2">
    <source>
        <dbReference type="SAM" id="Coils"/>
    </source>
</evidence>
<accession>A6NZM6</accession>
<dbReference type="CDD" id="cd00093">
    <property type="entry name" value="HTH_XRE"/>
    <property type="match status" value="1"/>
</dbReference>
<feature type="transmembrane region" description="Helical" evidence="3">
    <location>
        <begin position="266"/>
        <end position="287"/>
    </location>
</feature>
<evidence type="ECO:0000256" key="3">
    <source>
        <dbReference type="SAM" id="Phobius"/>
    </source>
</evidence>
<feature type="transmembrane region" description="Helical" evidence="3">
    <location>
        <begin position="127"/>
        <end position="145"/>
    </location>
</feature>
<dbReference type="Pfam" id="PF13630">
    <property type="entry name" value="SdpI"/>
    <property type="match status" value="1"/>
</dbReference>
<feature type="transmembrane region" description="Helical" evidence="3">
    <location>
        <begin position="165"/>
        <end position="184"/>
    </location>
</feature>
<feature type="transmembrane region" description="Helical" evidence="3">
    <location>
        <begin position="238"/>
        <end position="259"/>
    </location>
</feature>
<keyword evidence="3" id="KW-0472">Membrane</keyword>
<proteinExistence type="predicted"/>
<dbReference type="InterPro" id="IPR010982">
    <property type="entry name" value="Lambda_DNA-bd_dom_sf"/>
</dbReference>
<dbReference type="PANTHER" id="PTHR46558">
    <property type="entry name" value="TRACRIPTIONAL REGULATORY PROTEIN-RELATED-RELATED"/>
    <property type="match status" value="1"/>
</dbReference>
<dbReference type="InterPro" id="IPR025962">
    <property type="entry name" value="SdpI/YhfL"/>
</dbReference>
<sequence>MDMIDKNIKHFRKAKGMSQEEMAVKLNVVRQTVSKWENGLSVPDADVLIRMAELLNVSVSQLLGIEAEDKSDKDLSEKLSKLNEQLAKKNQKERLLLQANKKRGLIVFFSFIAMLIALLVKNEIISILLVGLCVFATLIVLYRNLALLTSVTTDYLQLGILRITTFFNIGVLVAGIAFSLLVAFDIITFSENGEKMFAMALVSCVILFAGIVSPKLPYTKHTGLRLPWTVQDEDTWNIAHKIIGYISFPVVLLYIACTLTISNFEIVTLCTMIVWIGIPGGISYIHFFKKYHGTLE</sequence>
<keyword evidence="6" id="KW-1185">Reference proteome</keyword>
<keyword evidence="3" id="KW-0812">Transmembrane</keyword>
<dbReference type="EMBL" id="AAXG02000032">
    <property type="protein sequence ID" value="EDM98876.1"/>
    <property type="molecule type" value="Genomic_DNA"/>
</dbReference>
<organism evidence="5 6">
    <name type="scientific">Pseudoflavonifractor capillosus ATCC 29799</name>
    <dbReference type="NCBI Taxonomy" id="411467"/>
    <lineage>
        <taxon>Bacteria</taxon>
        <taxon>Bacillati</taxon>
        <taxon>Bacillota</taxon>
        <taxon>Clostridia</taxon>
        <taxon>Eubacteriales</taxon>
        <taxon>Oscillospiraceae</taxon>
        <taxon>Pseudoflavonifractor</taxon>
    </lineage>
</organism>
<dbReference type="AlphaFoldDB" id="A6NZM6"/>
<feature type="coiled-coil region" evidence="2">
    <location>
        <begin position="65"/>
        <end position="102"/>
    </location>
</feature>
<dbReference type="Pfam" id="PF01381">
    <property type="entry name" value="HTH_3"/>
    <property type="match status" value="1"/>
</dbReference>
<feature type="transmembrane region" description="Helical" evidence="3">
    <location>
        <begin position="196"/>
        <end position="218"/>
    </location>
</feature>
<gene>
    <name evidence="5" type="ORF">BACCAP_03679</name>
</gene>
<dbReference type="SUPFAM" id="SSF47413">
    <property type="entry name" value="lambda repressor-like DNA-binding domains"/>
    <property type="match status" value="1"/>
</dbReference>
<dbReference type="Gene3D" id="1.10.260.40">
    <property type="entry name" value="lambda repressor-like DNA-binding domains"/>
    <property type="match status" value="1"/>
</dbReference>
<reference evidence="5 6" key="2">
    <citation type="submission" date="2007-06" db="EMBL/GenBank/DDBJ databases">
        <title>Draft genome sequence of Pseudoflavonifractor capillosus ATCC 29799.</title>
        <authorList>
            <person name="Sudarsanam P."/>
            <person name="Ley R."/>
            <person name="Guruge J."/>
            <person name="Turnbaugh P.J."/>
            <person name="Mahowald M."/>
            <person name="Liep D."/>
            <person name="Gordon J."/>
        </authorList>
    </citation>
    <scope>NUCLEOTIDE SEQUENCE [LARGE SCALE GENOMIC DNA]</scope>
    <source>
        <strain evidence="5 6">ATCC 29799</strain>
    </source>
</reference>
<reference evidence="5 6" key="1">
    <citation type="submission" date="2007-04" db="EMBL/GenBank/DDBJ databases">
        <authorList>
            <person name="Fulton L."/>
            <person name="Clifton S."/>
            <person name="Fulton B."/>
            <person name="Xu J."/>
            <person name="Minx P."/>
            <person name="Pepin K.H."/>
            <person name="Johnson M."/>
            <person name="Thiruvilangam P."/>
            <person name="Bhonagiri V."/>
            <person name="Nash W.E."/>
            <person name="Mardis E.R."/>
            <person name="Wilson R.K."/>
        </authorList>
    </citation>
    <scope>NUCLEOTIDE SEQUENCE [LARGE SCALE GENOMIC DNA]</scope>
    <source>
        <strain evidence="5 6">ATCC 29799</strain>
    </source>
</reference>
<dbReference type="PANTHER" id="PTHR46558:SF3">
    <property type="entry name" value="TRANSCRIPTIONAL REGULATOR"/>
    <property type="match status" value="1"/>
</dbReference>
<feature type="transmembrane region" description="Helical" evidence="3">
    <location>
        <begin position="104"/>
        <end position="120"/>
    </location>
</feature>
<evidence type="ECO:0000259" key="4">
    <source>
        <dbReference type="PROSITE" id="PS50943"/>
    </source>
</evidence>
<protein>
    <submittedName>
        <fullName evidence="5">DNA-binding helix-turn-helix protein</fullName>
    </submittedName>
</protein>
<name>A6NZM6_9FIRM</name>
<feature type="domain" description="HTH cro/C1-type" evidence="4">
    <location>
        <begin position="8"/>
        <end position="62"/>
    </location>
</feature>
<evidence type="ECO:0000256" key="1">
    <source>
        <dbReference type="ARBA" id="ARBA00023125"/>
    </source>
</evidence>
<dbReference type="PROSITE" id="PS50943">
    <property type="entry name" value="HTH_CROC1"/>
    <property type="match status" value="1"/>
</dbReference>
<comment type="caution">
    <text evidence="5">The sequence shown here is derived from an EMBL/GenBank/DDBJ whole genome shotgun (WGS) entry which is preliminary data.</text>
</comment>
<keyword evidence="3" id="KW-1133">Transmembrane helix</keyword>
<keyword evidence="1 5" id="KW-0238">DNA-binding</keyword>
<dbReference type="Proteomes" id="UP000003639">
    <property type="component" value="Unassembled WGS sequence"/>
</dbReference>
<dbReference type="SMART" id="SM00530">
    <property type="entry name" value="HTH_XRE"/>
    <property type="match status" value="1"/>
</dbReference>
<evidence type="ECO:0000313" key="6">
    <source>
        <dbReference type="Proteomes" id="UP000003639"/>
    </source>
</evidence>
<dbReference type="GO" id="GO:0003677">
    <property type="term" value="F:DNA binding"/>
    <property type="evidence" value="ECO:0007669"/>
    <property type="project" value="UniProtKB-KW"/>
</dbReference>
<evidence type="ECO:0000313" key="5">
    <source>
        <dbReference type="EMBL" id="EDM98876.1"/>
    </source>
</evidence>
<dbReference type="InterPro" id="IPR001387">
    <property type="entry name" value="Cro/C1-type_HTH"/>
</dbReference>